<feature type="non-terminal residue" evidence="3">
    <location>
        <position position="556"/>
    </location>
</feature>
<dbReference type="EMBL" id="JARJLG010000188">
    <property type="protein sequence ID" value="KAJ7730667.1"/>
    <property type="molecule type" value="Genomic_DNA"/>
</dbReference>
<organism evidence="3 4">
    <name type="scientific">Mycena maculata</name>
    <dbReference type="NCBI Taxonomy" id="230809"/>
    <lineage>
        <taxon>Eukaryota</taxon>
        <taxon>Fungi</taxon>
        <taxon>Dikarya</taxon>
        <taxon>Basidiomycota</taxon>
        <taxon>Agaricomycotina</taxon>
        <taxon>Agaricomycetes</taxon>
        <taxon>Agaricomycetidae</taxon>
        <taxon>Agaricales</taxon>
        <taxon>Marasmiineae</taxon>
        <taxon>Mycenaceae</taxon>
        <taxon>Mycena</taxon>
    </lineage>
</organism>
<feature type="region of interest" description="Disordered" evidence="1">
    <location>
        <begin position="509"/>
        <end position="535"/>
    </location>
</feature>
<proteinExistence type="predicted"/>
<protein>
    <recommendedName>
        <fullName evidence="2">DUF6589 domain-containing protein</fullName>
    </recommendedName>
</protein>
<evidence type="ECO:0000313" key="3">
    <source>
        <dbReference type="EMBL" id="KAJ7730667.1"/>
    </source>
</evidence>
<gene>
    <name evidence="3" type="ORF">DFH07DRAFT_702444</name>
</gene>
<evidence type="ECO:0000259" key="2">
    <source>
        <dbReference type="Pfam" id="PF20231"/>
    </source>
</evidence>
<feature type="domain" description="DUF6589" evidence="2">
    <location>
        <begin position="30"/>
        <end position="437"/>
    </location>
</feature>
<accession>A0AAD7MU19</accession>
<keyword evidence="4" id="KW-1185">Reference proteome</keyword>
<feature type="compositionally biased region" description="Acidic residues" evidence="1">
    <location>
        <begin position="514"/>
        <end position="523"/>
    </location>
</feature>
<name>A0AAD7MU19_9AGAR</name>
<dbReference type="Proteomes" id="UP001215280">
    <property type="component" value="Unassembled WGS sequence"/>
</dbReference>
<dbReference type="AlphaFoldDB" id="A0AAD7MU19"/>
<feature type="non-terminal residue" evidence="3">
    <location>
        <position position="1"/>
    </location>
</feature>
<sequence>LIVLWGFAVGDLPLDILPPRKTRLPMLEFTANDLLPSLEDIQQLEALHRWHIEDILVQAYPILQVHFSDSISEPPSILPIPVHTTEQCPLPAMPIDESSLDGTIDVFATIFRSSLRMTEDDIKWHGVVICAGDQLSASLFDKVAASRRDDIDLLDNLGRYGKEQLGIFHEKVAGTRMTVNEHWGTPNSKSLWSLWKINSLLGRKPITAGWKLKKLPPFRSAYELMIDLTLPANILDGFRILCPCDTVEEWVESVPDWQSVRDVAAKVHQELCSARHVSKLRRQPSTKRDPIYENIKLFNRDALTLLALRAAVKRGDIGGVLCVSVHWMVMFRGTGHMPKYADAVFRVLTELKSMHPKLREAYLMNWLTNLSGKLLGFKEIDLLQEHQNFWLKIIYNARGSNRSWEWLGMISVFIFALRDVIRRVQSDYKIPHNGKSHSNPSAVDDIRAIRDYLELHKLQSFHPERADNDLVLPARDLMETGAAYANTARAFKTFHPDNRKAVNLGIAHGSAPSAEEDDDEAADPDNYGQDLDLDLGDLALDEEEFPAGIDPSDFVA</sequence>
<reference evidence="3" key="1">
    <citation type="submission" date="2023-03" db="EMBL/GenBank/DDBJ databases">
        <title>Massive genome expansion in bonnet fungi (Mycena s.s.) driven by repeated elements and novel gene families across ecological guilds.</title>
        <authorList>
            <consortium name="Lawrence Berkeley National Laboratory"/>
            <person name="Harder C.B."/>
            <person name="Miyauchi S."/>
            <person name="Viragh M."/>
            <person name="Kuo A."/>
            <person name="Thoen E."/>
            <person name="Andreopoulos B."/>
            <person name="Lu D."/>
            <person name="Skrede I."/>
            <person name="Drula E."/>
            <person name="Henrissat B."/>
            <person name="Morin E."/>
            <person name="Kohler A."/>
            <person name="Barry K."/>
            <person name="LaButti K."/>
            <person name="Morin E."/>
            <person name="Salamov A."/>
            <person name="Lipzen A."/>
            <person name="Mereny Z."/>
            <person name="Hegedus B."/>
            <person name="Baldrian P."/>
            <person name="Stursova M."/>
            <person name="Weitz H."/>
            <person name="Taylor A."/>
            <person name="Grigoriev I.V."/>
            <person name="Nagy L.G."/>
            <person name="Martin F."/>
            <person name="Kauserud H."/>
        </authorList>
    </citation>
    <scope>NUCLEOTIDE SEQUENCE</scope>
    <source>
        <strain evidence="3">CBHHK188m</strain>
    </source>
</reference>
<dbReference type="InterPro" id="IPR046496">
    <property type="entry name" value="DUF6589"/>
</dbReference>
<dbReference type="Pfam" id="PF20231">
    <property type="entry name" value="DUF6589"/>
    <property type="match status" value="1"/>
</dbReference>
<comment type="caution">
    <text evidence="3">The sequence shown here is derived from an EMBL/GenBank/DDBJ whole genome shotgun (WGS) entry which is preliminary data.</text>
</comment>
<evidence type="ECO:0000256" key="1">
    <source>
        <dbReference type="SAM" id="MobiDB-lite"/>
    </source>
</evidence>
<evidence type="ECO:0000313" key="4">
    <source>
        <dbReference type="Proteomes" id="UP001215280"/>
    </source>
</evidence>